<dbReference type="GO" id="GO:0009401">
    <property type="term" value="P:phosphoenolpyruvate-dependent sugar phosphotransferase system"/>
    <property type="evidence" value="ECO:0007669"/>
    <property type="project" value="InterPro"/>
</dbReference>
<evidence type="ECO:0000313" key="2">
    <source>
        <dbReference type="EMBL" id="RGK41219.1"/>
    </source>
</evidence>
<keyword evidence="1" id="KW-0472">Membrane</keyword>
<dbReference type="InterPro" id="IPR004704">
    <property type="entry name" value="PTS_IID_man"/>
</dbReference>
<reference evidence="4 5" key="1">
    <citation type="submission" date="2018-08" db="EMBL/GenBank/DDBJ databases">
        <title>A genome reference for cultivated species of the human gut microbiota.</title>
        <authorList>
            <person name="Zou Y."/>
            <person name="Xue W."/>
            <person name="Luo G."/>
        </authorList>
    </citation>
    <scope>NUCLEOTIDE SEQUENCE [LARGE SCALE GENOMIC DNA]</scope>
    <source>
        <strain evidence="3 5">AM25-1LB</strain>
        <strain evidence="2 4">TF11-7</strain>
    </source>
</reference>
<evidence type="ECO:0000313" key="5">
    <source>
        <dbReference type="Proteomes" id="UP000284902"/>
    </source>
</evidence>
<protein>
    <submittedName>
        <fullName evidence="2">PTS system mannose/fructose/sorbose family transporter subunit IID</fullName>
    </submittedName>
</protein>
<feature type="transmembrane region" description="Helical" evidence="1">
    <location>
        <begin position="128"/>
        <end position="147"/>
    </location>
</feature>
<organism evidence="2 4">
    <name type="scientific">[Ruminococcus] lactaris</name>
    <dbReference type="NCBI Taxonomy" id="46228"/>
    <lineage>
        <taxon>Bacteria</taxon>
        <taxon>Bacillati</taxon>
        <taxon>Bacillota</taxon>
        <taxon>Clostridia</taxon>
        <taxon>Lachnospirales</taxon>
        <taxon>Lachnospiraceae</taxon>
        <taxon>Mediterraneibacter</taxon>
    </lineage>
</organism>
<feature type="transmembrane region" description="Helical" evidence="1">
    <location>
        <begin position="159"/>
        <end position="178"/>
    </location>
</feature>
<evidence type="ECO:0000256" key="1">
    <source>
        <dbReference type="SAM" id="Phobius"/>
    </source>
</evidence>
<keyword evidence="1" id="KW-1133">Transmembrane helix</keyword>
<dbReference type="EMBL" id="QSQN01000010">
    <property type="protein sequence ID" value="RGK41219.1"/>
    <property type="molecule type" value="Genomic_DNA"/>
</dbReference>
<evidence type="ECO:0000313" key="3">
    <source>
        <dbReference type="EMBL" id="RHF58916.1"/>
    </source>
</evidence>
<feature type="transmembrane region" description="Helical" evidence="1">
    <location>
        <begin position="272"/>
        <end position="292"/>
    </location>
</feature>
<feature type="transmembrane region" description="Helical" evidence="1">
    <location>
        <begin position="199"/>
        <end position="220"/>
    </location>
</feature>
<keyword evidence="1" id="KW-0812">Transmembrane</keyword>
<dbReference type="EMBL" id="QRHG01000027">
    <property type="protein sequence ID" value="RHF58916.1"/>
    <property type="molecule type" value="Genomic_DNA"/>
</dbReference>
<comment type="caution">
    <text evidence="2">The sequence shown here is derived from an EMBL/GenBank/DDBJ whole genome shotgun (WGS) entry which is preliminary data.</text>
</comment>
<dbReference type="PANTHER" id="PTHR32502">
    <property type="entry name" value="N-ACETYLGALACTOSAMINE PERMEASE II COMPONENT-RELATED"/>
    <property type="match status" value="1"/>
</dbReference>
<dbReference type="GO" id="GO:0005886">
    <property type="term" value="C:plasma membrane"/>
    <property type="evidence" value="ECO:0007669"/>
    <property type="project" value="TreeGrafter"/>
</dbReference>
<feature type="transmembrane region" description="Helical" evidence="1">
    <location>
        <begin position="248"/>
        <end position="265"/>
    </location>
</feature>
<dbReference type="Pfam" id="PF03613">
    <property type="entry name" value="EIID-AGA"/>
    <property type="match status" value="1"/>
</dbReference>
<dbReference type="RefSeq" id="WP_044904853.1">
    <property type="nucleotide sequence ID" value="NZ_CATWTA010000004.1"/>
</dbReference>
<accession>A0A3E4LUW4</accession>
<gene>
    <name evidence="3" type="ORF">DW672_09975</name>
    <name evidence="2" type="ORF">DXD17_05160</name>
</gene>
<dbReference type="Proteomes" id="UP000260793">
    <property type="component" value="Unassembled WGS sequence"/>
</dbReference>
<dbReference type="PANTHER" id="PTHR32502:SF26">
    <property type="entry name" value="PHOSPHOTRANSFERASE SYSTEM SUGAR-SPECIFIC EIID COMPONENT"/>
    <property type="match status" value="1"/>
</dbReference>
<proteinExistence type="predicted"/>
<sequence length="294" mass="32376">MILMSKMENNTVNKAGSTGVELNLNDGTQRYQVTKKDLKKTADRYNFMACNIFNYESQMGPAVAWAMAPVLRKIYKKDEEYKEALNNHFNYFNSTTVMSSMILGATLAIEEKDGIEAKETVQSLKTSLMGPFAGVGDTLVWVLWPTIMGSISGYMAQQGNPLGAIIWFIANIIFWFVKRKMFEVGYTSGTKLITNLGKSLTTFTEAASIMGLSVVGALIASSVKMTTALNFKVGEVSLALQTDVLDRIMPSLLPVLLTALVYKLLGNKKWTATKLILLIIVIALVCSFFGILTV</sequence>
<name>A0A3E4LUW4_9FIRM</name>
<dbReference type="Proteomes" id="UP000284902">
    <property type="component" value="Unassembled WGS sequence"/>
</dbReference>
<dbReference type="InterPro" id="IPR050303">
    <property type="entry name" value="GatZ_KbaZ_carbometab"/>
</dbReference>
<dbReference type="PROSITE" id="PS51108">
    <property type="entry name" value="PTS_EIID"/>
    <property type="match status" value="1"/>
</dbReference>
<evidence type="ECO:0000313" key="4">
    <source>
        <dbReference type="Proteomes" id="UP000260793"/>
    </source>
</evidence>
<dbReference type="AlphaFoldDB" id="A0A3E4LUW4"/>